<protein>
    <submittedName>
        <fullName evidence="5">Transcriptional regulator, AraC family</fullName>
    </submittedName>
</protein>
<keyword evidence="2" id="KW-0238">DNA-binding</keyword>
<dbReference type="AlphaFoldDB" id="A0A128ECK2"/>
<dbReference type="SMART" id="SM00342">
    <property type="entry name" value="HTH_ARAC"/>
    <property type="match status" value="1"/>
</dbReference>
<dbReference type="GO" id="GO:0003700">
    <property type="term" value="F:DNA-binding transcription factor activity"/>
    <property type="evidence" value="ECO:0007669"/>
    <property type="project" value="InterPro"/>
</dbReference>
<dbReference type="EMBL" id="FIZP01000001">
    <property type="protein sequence ID" value="CZE45939.1"/>
    <property type="molecule type" value="Genomic_DNA"/>
</dbReference>
<dbReference type="InterPro" id="IPR009057">
    <property type="entry name" value="Homeodomain-like_sf"/>
</dbReference>
<gene>
    <name evidence="5" type="primary">rhaS</name>
    <name evidence="5" type="ORF">ERS672216_00111</name>
</gene>
<dbReference type="OrthoDB" id="5342564at2"/>
<evidence type="ECO:0000313" key="6">
    <source>
        <dbReference type="Proteomes" id="UP000069632"/>
    </source>
</evidence>
<reference evidence="5 6" key="1">
    <citation type="submission" date="2016-02" db="EMBL/GenBank/DDBJ databases">
        <authorList>
            <consortium name="Pathogen Informatics"/>
        </authorList>
    </citation>
    <scope>NUCLEOTIDE SEQUENCE [LARGE SCALE GENOMIC DNA]</scope>
    <source>
        <strain evidence="5 6">RC20</strain>
    </source>
</reference>
<evidence type="ECO:0000256" key="2">
    <source>
        <dbReference type="ARBA" id="ARBA00023125"/>
    </source>
</evidence>
<dbReference type="SUPFAM" id="SSF46689">
    <property type="entry name" value="Homeodomain-like"/>
    <property type="match status" value="1"/>
</dbReference>
<proteinExistence type="predicted"/>
<accession>A0A128ECK2</accession>
<evidence type="ECO:0000259" key="4">
    <source>
        <dbReference type="PROSITE" id="PS01124"/>
    </source>
</evidence>
<keyword evidence="1" id="KW-0805">Transcription regulation</keyword>
<keyword evidence="6" id="KW-1185">Reference proteome</keyword>
<sequence>MNVLEYIKRDSHSTLYSQNGLNFAIYKVNGSLIKYDATLCQNAVVFVKKGHKNLHYKNTKFEVDADEIIFLSAGIHTLSDIEDNGEYIAHIVFFSNEFLLELINKHKFVLQNKRLKSKKIYKISQDITLANFTLNLELYFKNKSPYELIKHKFEELFLSLTSRVEFIEFLNEIYQIYLFEFQKIFTADELEFDSVAQMAKRVNMDISSFSRKFSKIFNIAPKQYLDDRRFQKALFLLTHTNQNISQICAQVGFSTTSWFIARFKERYNQSPKQFQKSKNLYFLA</sequence>
<dbReference type="PANTHER" id="PTHR43280:SF2">
    <property type="entry name" value="HTH-TYPE TRANSCRIPTIONAL REGULATOR EXSA"/>
    <property type="match status" value="1"/>
</dbReference>
<dbReference type="Pfam" id="PF22200">
    <property type="entry name" value="ExsA_N"/>
    <property type="match status" value="1"/>
</dbReference>
<evidence type="ECO:0000256" key="3">
    <source>
        <dbReference type="ARBA" id="ARBA00023163"/>
    </source>
</evidence>
<dbReference type="Gene3D" id="1.10.10.60">
    <property type="entry name" value="Homeodomain-like"/>
    <property type="match status" value="2"/>
</dbReference>
<keyword evidence="3" id="KW-0804">Transcription</keyword>
<name>A0A128ECK2_9BACT</name>
<evidence type="ECO:0000256" key="1">
    <source>
        <dbReference type="ARBA" id="ARBA00023015"/>
    </source>
</evidence>
<dbReference type="PROSITE" id="PS01124">
    <property type="entry name" value="HTH_ARAC_FAMILY_2"/>
    <property type="match status" value="1"/>
</dbReference>
<evidence type="ECO:0000313" key="5">
    <source>
        <dbReference type="EMBL" id="CZE45939.1"/>
    </source>
</evidence>
<dbReference type="InterPro" id="IPR054015">
    <property type="entry name" value="ExsA-like_N"/>
</dbReference>
<dbReference type="PANTHER" id="PTHR43280">
    <property type="entry name" value="ARAC-FAMILY TRANSCRIPTIONAL REGULATOR"/>
    <property type="match status" value="1"/>
</dbReference>
<dbReference type="GO" id="GO:0043565">
    <property type="term" value="F:sequence-specific DNA binding"/>
    <property type="evidence" value="ECO:0007669"/>
    <property type="project" value="InterPro"/>
</dbReference>
<organism evidence="5 6">
    <name type="scientific">Campylobacter geochelonis</name>
    <dbReference type="NCBI Taxonomy" id="1780362"/>
    <lineage>
        <taxon>Bacteria</taxon>
        <taxon>Pseudomonadati</taxon>
        <taxon>Campylobacterota</taxon>
        <taxon>Epsilonproteobacteria</taxon>
        <taxon>Campylobacterales</taxon>
        <taxon>Campylobacteraceae</taxon>
        <taxon>Campylobacter</taxon>
    </lineage>
</organism>
<feature type="domain" description="HTH araC/xylS-type" evidence="4">
    <location>
        <begin position="194"/>
        <end position="277"/>
    </location>
</feature>
<dbReference type="Proteomes" id="UP000069632">
    <property type="component" value="Unassembled WGS sequence"/>
</dbReference>
<dbReference type="Pfam" id="PF12833">
    <property type="entry name" value="HTH_18"/>
    <property type="match status" value="1"/>
</dbReference>
<dbReference type="RefSeq" id="WP_075531357.1">
    <property type="nucleotide sequence ID" value="NZ_CP053844.1"/>
</dbReference>
<dbReference type="InterPro" id="IPR018060">
    <property type="entry name" value="HTH_AraC"/>
</dbReference>